<organism evidence="3 4">
    <name type="scientific">Desmophyllum pertusum</name>
    <dbReference type="NCBI Taxonomy" id="174260"/>
    <lineage>
        <taxon>Eukaryota</taxon>
        <taxon>Metazoa</taxon>
        <taxon>Cnidaria</taxon>
        <taxon>Anthozoa</taxon>
        <taxon>Hexacorallia</taxon>
        <taxon>Scleractinia</taxon>
        <taxon>Caryophylliina</taxon>
        <taxon>Caryophylliidae</taxon>
        <taxon>Desmophyllum</taxon>
    </lineage>
</organism>
<evidence type="ECO:0000259" key="2">
    <source>
        <dbReference type="PROSITE" id="PS50042"/>
    </source>
</evidence>
<sequence length="177" mass="20460">MENRLRQREIQATTIGPNDVIGDVEMVLDIPEYCASVECVETLEVYELDKASFHRLIARRSPETLELLQRKSKSNEEKTPAIGGDATLIDRGQRRAARTNLFLGGQTLKNNEMKNKLEKKGEAVYNEKEQQSSEKKRRERKRSDRKETTKKQFTSEEFRALKKQMQARGKMIGRVSD</sequence>
<dbReference type="OrthoDB" id="6135499at2759"/>
<evidence type="ECO:0000313" key="3">
    <source>
        <dbReference type="EMBL" id="KAJ7354729.1"/>
    </source>
</evidence>
<evidence type="ECO:0000256" key="1">
    <source>
        <dbReference type="SAM" id="MobiDB-lite"/>
    </source>
</evidence>
<comment type="caution">
    <text evidence="3">The sequence shown here is derived from an EMBL/GenBank/DDBJ whole genome shotgun (WGS) entry which is preliminary data.</text>
</comment>
<keyword evidence="4" id="KW-1185">Reference proteome</keyword>
<dbReference type="AlphaFoldDB" id="A0A9W9YJR8"/>
<proteinExistence type="predicted"/>
<dbReference type="PROSITE" id="PS50042">
    <property type="entry name" value="CNMP_BINDING_3"/>
    <property type="match status" value="1"/>
</dbReference>
<feature type="compositionally biased region" description="Basic and acidic residues" evidence="1">
    <location>
        <begin position="112"/>
        <end position="160"/>
    </location>
</feature>
<reference evidence="3" key="1">
    <citation type="submission" date="2023-01" db="EMBL/GenBank/DDBJ databases">
        <title>Genome assembly of the deep-sea coral Lophelia pertusa.</title>
        <authorList>
            <person name="Herrera S."/>
            <person name="Cordes E."/>
        </authorList>
    </citation>
    <scope>NUCLEOTIDE SEQUENCE</scope>
    <source>
        <strain evidence="3">USNM1676648</strain>
        <tissue evidence="3">Polyp</tissue>
    </source>
</reference>
<dbReference type="Proteomes" id="UP001163046">
    <property type="component" value="Unassembled WGS sequence"/>
</dbReference>
<dbReference type="InterPro" id="IPR000595">
    <property type="entry name" value="cNMP-bd_dom"/>
</dbReference>
<dbReference type="Gene3D" id="2.60.120.10">
    <property type="entry name" value="Jelly Rolls"/>
    <property type="match status" value="1"/>
</dbReference>
<name>A0A9W9YJR8_9CNID</name>
<dbReference type="EMBL" id="MU827334">
    <property type="protein sequence ID" value="KAJ7354729.1"/>
    <property type="molecule type" value="Genomic_DNA"/>
</dbReference>
<evidence type="ECO:0000313" key="4">
    <source>
        <dbReference type="Proteomes" id="UP001163046"/>
    </source>
</evidence>
<dbReference type="InterPro" id="IPR014710">
    <property type="entry name" value="RmlC-like_jellyroll"/>
</dbReference>
<dbReference type="SUPFAM" id="SSF51206">
    <property type="entry name" value="cAMP-binding domain-like"/>
    <property type="match status" value="1"/>
</dbReference>
<gene>
    <name evidence="3" type="ORF">OS493_030505</name>
</gene>
<feature type="domain" description="Cyclic nucleotide-binding" evidence="2">
    <location>
        <begin position="1"/>
        <end position="57"/>
    </location>
</feature>
<accession>A0A9W9YJR8</accession>
<protein>
    <recommendedName>
        <fullName evidence="2">Cyclic nucleotide-binding domain-containing protein</fullName>
    </recommendedName>
</protein>
<dbReference type="InterPro" id="IPR018490">
    <property type="entry name" value="cNMP-bd_dom_sf"/>
</dbReference>
<feature type="region of interest" description="Disordered" evidence="1">
    <location>
        <begin position="70"/>
        <end position="90"/>
    </location>
</feature>
<feature type="region of interest" description="Disordered" evidence="1">
    <location>
        <begin position="112"/>
        <end position="177"/>
    </location>
</feature>